<dbReference type="Gene3D" id="3.90.1310.10">
    <property type="entry name" value="Penicillin-binding protein 2a (Domain 2)"/>
    <property type="match status" value="1"/>
</dbReference>
<dbReference type="InterPro" id="IPR001460">
    <property type="entry name" value="PCN-bd_Tpept"/>
</dbReference>
<dbReference type="SUPFAM" id="SSF56601">
    <property type="entry name" value="beta-lactamase/transpeptidase-like"/>
    <property type="match status" value="1"/>
</dbReference>
<dbReference type="RefSeq" id="WP_060676343.1">
    <property type="nucleotide sequence ID" value="NZ_CP012713.1"/>
</dbReference>
<keyword evidence="4" id="KW-1133">Transmembrane helix</keyword>
<organism evidence="6">
    <name type="scientific">Fusobacterium animalis</name>
    <dbReference type="NCBI Taxonomy" id="76859"/>
    <lineage>
        <taxon>Bacteria</taxon>
        <taxon>Fusobacteriati</taxon>
        <taxon>Fusobacteriota</taxon>
        <taxon>Fusobacteriia</taxon>
        <taxon>Fusobacteriales</taxon>
        <taxon>Fusobacteriaceae</taxon>
        <taxon>Fusobacterium</taxon>
    </lineage>
</organism>
<evidence type="ECO:0000256" key="2">
    <source>
        <dbReference type="ARBA" id="ARBA00023136"/>
    </source>
</evidence>
<dbReference type="SUPFAM" id="SSF56519">
    <property type="entry name" value="Penicillin binding protein dimerisation domain"/>
    <property type="match status" value="1"/>
</dbReference>
<dbReference type="Pfam" id="PF00905">
    <property type="entry name" value="Transpeptidase"/>
    <property type="match status" value="1"/>
</dbReference>
<dbReference type="Pfam" id="PF03717">
    <property type="entry name" value="PBP_dimer"/>
    <property type="match status" value="1"/>
</dbReference>
<dbReference type="EMBL" id="CP012713">
    <property type="protein sequence ID" value="ALF18027.1"/>
    <property type="molecule type" value="Genomic_DNA"/>
</dbReference>
<evidence type="ECO:0000313" key="7">
    <source>
        <dbReference type="Proteomes" id="UP000063147"/>
    </source>
</evidence>
<protein>
    <submittedName>
        <fullName evidence="6">Cell division protein FtsI</fullName>
    </submittedName>
</protein>
<dbReference type="AlphaFoldDB" id="A0A0M4SQC7"/>
<feature type="coiled-coil region" evidence="3">
    <location>
        <begin position="172"/>
        <end position="207"/>
    </location>
</feature>
<feature type="transmembrane region" description="Helical" evidence="4">
    <location>
        <begin position="7"/>
        <end position="26"/>
    </location>
</feature>
<evidence type="ECO:0000256" key="3">
    <source>
        <dbReference type="SAM" id="Coils"/>
    </source>
</evidence>
<feature type="domain" description="PASTA" evidence="5">
    <location>
        <begin position="665"/>
        <end position="724"/>
    </location>
</feature>
<dbReference type="PROSITE" id="PS51178">
    <property type="entry name" value="PASTA"/>
    <property type="match status" value="1"/>
</dbReference>
<dbReference type="PANTHER" id="PTHR30627">
    <property type="entry name" value="PEPTIDOGLYCAN D,D-TRANSPEPTIDASE"/>
    <property type="match status" value="1"/>
</dbReference>
<dbReference type="Gene3D" id="3.30.450.330">
    <property type="match status" value="1"/>
</dbReference>
<dbReference type="OrthoDB" id="9804124at2"/>
<dbReference type="GO" id="GO:0051301">
    <property type="term" value="P:cell division"/>
    <property type="evidence" value="ECO:0007669"/>
    <property type="project" value="UniProtKB-KW"/>
</dbReference>
<evidence type="ECO:0000256" key="4">
    <source>
        <dbReference type="SAM" id="Phobius"/>
    </source>
</evidence>
<dbReference type="InterPro" id="IPR005311">
    <property type="entry name" value="PBP_dimer"/>
</dbReference>
<evidence type="ECO:0000313" key="6">
    <source>
        <dbReference type="EMBL" id="ALF18027.1"/>
    </source>
</evidence>
<dbReference type="InterPro" id="IPR005543">
    <property type="entry name" value="PASTA_dom"/>
</dbReference>
<keyword evidence="2 4" id="KW-0472">Membrane</keyword>
<feature type="transmembrane region" description="Helical" evidence="4">
    <location>
        <begin position="32"/>
        <end position="53"/>
    </location>
</feature>
<dbReference type="InterPro" id="IPR036138">
    <property type="entry name" value="PBP_dimer_sf"/>
</dbReference>
<keyword evidence="4" id="KW-0812">Transmembrane</keyword>
<comment type="subcellular location">
    <subcellularLocation>
        <location evidence="1">Membrane</location>
    </subcellularLocation>
</comment>
<dbReference type="GO" id="GO:0071555">
    <property type="term" value="P:cell wall organization"/>
    <property type="evidence" value="ECO:0007669"/>
    <property type="project" value="TreeGrafter"/>
</dbReference>
<dbReference type="Pfam" id="PF03793">
    <property type="entry name" value="PASTA"/>
    <property type="match status" value="1"/>
</dbReference>
<accession>A0A0M4SQC7</accession>
<reference evidence="6 7" key="1">
    <citation type="submission" date="2015-09" db="EMBL/GenBank/DDBJ databases">
        <authorList>
            <person name="Jackson K.R."/>
            <person name="Lunt B.L."/>
            <person name="Fisher J.N.B."/>
            <person name="Gardner A.V."/>
            <person name="Bailey M.E."/>
            <person name="Deus L.M."/>
            <person name="Earl A.S."/>
            <person name="Gibby P.D."/>
            <person name="Hartmann K.A."/>
            <person name="Liu J.E."/>
            <person name="Manci A.M."/>
            <person name="Nielsen D.A."/>
            <person name="Solomon M.B."/>
            <person name="Breakwell D.P."/>
            <person name="Burnett S.H."/>
            <person name="Grose J.H."/>
        </authorList>
    </citation>
    <scope>NUCLEOTIDE SEQUENCE [LARGE SCALE GENOMIC DNA]</scope>
    <source>
        <strain evidence="6 7">KCOM 1279</strain>
    </source>
</reference>
<proteinExistence type="predicted"/>
<gene>
    <name evidence="6" type="ORF">RN98_07530</name>
</gene>
<feature type="transmembrane region" description="Helical" evidence="4">
    <location>
        <begin position="65"/>
        <end position="87"/>
    </location>
</feature>
<keyword evidence="6" id="KW-0131">Cell cycle</keyword>
<name>A0A0M4SQC7_9FUSO</name>
<dbReference type="GO" id="GO:0008658">
    <property type="term" value="F:penicillin binding"/>
    <property type="evidence" value="ECO:0007669"/>
    <property type="project" value="InterPro"/>
</dbReference>
<dbReference type="Proteomes" id="UP000063147">
    <property type="component" value="Chromosome"/>
</dbReference>
<keyword evidence="6" id="KW-0132">Cell division</keyword>
<dbReference type="SMART" id="SM00740">
    <property type="entry name" value="PASTA"/>
    <property type="match status" value="1"/>
</dbReference>
<dbReference type="InterPro" id="IPR050515">
    <property type="entry name" value="Beta-lactam/transpept"/>
</dbReference>
<dbReference type="Gene3D" id="3.40.710.10">
    <property type="entry name" value="DD-peptidase/beta-lactamase superfamily"/>
    <property type="match status" value="1"/>
</dbReference>
<evidence type="ECO:0000256" key="1">
    <source>
        <dbReference type="ARBA" id="ARBA00004370"/>
    </source>
</evidence>
<dbReference type="CDD" id="cd06575">
    <property type="entry name" value="PASTA_Pbp2x-like_2"/>
    <property type="match status" value="1"/>
</dbReference>
<sequence>MQKKIKKIVAILFLLVVLSISGFFIYNKSFFLLTFFWFLMIYLVFSLAVVSNWGKKQLFSKRSSIMLLIILFFLILYALRLLGIQYLQKSKYEALMNEQLLSISKESGQRGLIYDDKGKKLAFNKRKYTISINPSLLNDEKLHDEIIKDIEAIRDSKIVKLEDNVVENLLKLASEGNKYKRLVKDIDDEQKEKIDELLANIERKKIKGSLKYKTVLDFEKSIERIYYKQDEYEKLIGMVRFTKDSKDERLGISGLEKQYQNYLVEKKRDITKLYGLNKKNILALSKETLFSDLNGKNLYLTIDADLNFILNDEIKTQFENTNAYEAYGLIMDPNSGKILAVAAFSKDKNLLRNNIFQSQYEPGSIFKPLIVAAAMNEKFINENTKFDVGDGKIKRFKKTIRESSRSTRGILTAREVVMKSSNVGMVLISDYFTNALFEDYLKAYGLYDKTGVDFPNELKPYTSSYKDWDGLKKNNMAFGQGVVITPIQMITAFSAVINGGTLYKPYIVEKITDSDGTVVMRNTPTVVRKVISEEVSEKMRSILEDTVDKGTGKRARIEGYAVGGKTGTAQLSAGKSGYIRNEYLSSFIGFFPADKPKYIVMAMFMRPQADIQANKFGGVVAAPVVGNVIRRIIKEEEGFAKNVETINVTNSKDESGENIKSSLDAISYEDVMPDLEGMSPQEVLAVFKETNIDIEVTGTGLVEEQIPAAGDSLKNVKKVKIILK</sequence>
<dbReference type="InterPro" id="IPR012338">
    <property type="entry name" value="Beta-lactam/transpept-like"/>
</dbReference>
<dbReference type="GO" id="GO:0005886">
    <property type="term" value="C:plasma membrane"/>
    <property type="evidence" value="ECO:0007669"/>
    <property type="project" value="TreeGrafter"/>
</dbReference>
<dbReference type="PANTHER" id="PTHR30627:SF1">
    <property type="entry name" value="PEPTIDOGLYCAN D,D-TRANSPEPTIDASE FTSI"/>
    <property type="match status" value="1"/>
</dbReference>
<evidence type="ECO:0000259" key="5">
    <source>
        <dbReference type="PROSITE" id="PS51178"/>
    </source>
</evidence>
<dbReference type="SUPFAM" id="SSF54184">
    <property type="entry name" value="Penicillin-binding protein 2x (pbp-2x), c-terminal domain"/>
    <property type="match status" value="1"/>
</dbReference>
<keyword evidence="3" id="KW-0175">Coiled coil</keyword>
<dbReference type="PATRIC" id="fig|76859.3.peg.1517"/>